<feature type="non-terminal residue" evidence="3">
    <location>
        <position position="1"/>
    </location>
</feature>
<sequence length="381" mass="44439">RDILRDELVKAMKQVDSHTVSAAQAKSLMSEQQFEEFYQGFMDYLGEDKGDFPEDPWVVDDDVWSRVMKEWLGMSDPSKLAPVPKRQEGGLPSFKKFGLDEESDDDDLGLAKDGDEEEAENEMYERKLDVDNEQTEQVDEKRKSRMDFFQELEYAWLPYLEEYYETLTPEMRSLDWRQEDLWRLHPQQRRECYRQWLLEAHEEARGILPELAHLLERNAESRAALDRDRKLAVLREMQVVGMTTTAVSKYQLLLKELRPEIVIVEEAAEVLEAHILTALHPRTQHVVLIGDHQQLRPSTAVYRLSKQFHLDVSLFERLIHNGASHVTLLQQRRMHPKISRLIKPRRAEFCLALLAVLSRPSPVTSMSFHFLPQGTIPSSVT</sequence>
<comment type="caution">
    <text evidence="3">The sequence shown here is derived from an EMBL/GenBank/DDBJ whole genome shotgun (WGS) entry which is preliminary data.</text>
</comment>
<gene>
    <name evidence="3" type="ORF">CCMP2556_LOCUS23406</name>
</gene>
<organism evidence="3 4">
    <name type="scientific">Durusdinium trenchii</name>
    <dbReference type="NCBI Taxonomy" id="1381693"/>
    <lineage>
        <taxon>Eukaryota</taxon>
        <taxon>Sar</taxon>
        <taxon>Alveolata</taxon>
        <taxon>Dinophyceae</taxon>
        <taxon>Suessiales</taxon>
        <taxon>Symbiodiniaceae</taxon>
        <taxon>Durusdinium</taxon>
    </lineage>
</organism>
<dbReference type="PANTHER" id="PTHR10887:SF341">
    <property type="entry name" value="NFX1-TYPE ZINC FINGER-CONTAINING PROTEIN 1"/>
    <property type="match status" value="1"/>
</dbReference>
<dbReference type="SUPFAM" id="SSF52540">
    <property type="entry name" value="P-loop containing nucleoside triphosphate hydrolases"/>
    <property type="match status" value="1"/>
</dbReference>
<evidence type="ECO:0000256" key="1">
    <source>
        <dbReference type="SAM" id="MobiDB-lite"/>
    </source>
</evidence>
<feature type="compositionally biased region" description="Acidic residues" evidence="1">
    <location>
        <begin position="100"/>
        <end position="122"/>
    </location>
</feature>
<accession>A0ABP0M2M0</accession>
<dbReference type="Pfam" id="PF13086">
    <property type="entry name" value="AAA_11"/>
    <property type="match status" value="1"/>
</dbReference>
<dbReference type="Proteomes" id="UP001642484">
    <property type="component" value="Unassembled WGS sequence"/>
</dbReference>
<evidence type="ECO:0000313" key="4">
    <source>
        <dbReference type="Proteomes" id="UP001642484"/>
    </source>
</evidence>
<feature type="region of interest" description="Disordered" evidence="1">
    <location>
        <begin position="78"/>
        <end position="141"/>
    </location>
</feature>
<dbReference type="PANTHER" id="PTHR10887">
    <property type="entry name" value="DNA2/NAM7 HELICASE FAMILY"/>
    <property type="match status" value="1"/>
</dbReference>
<evidence type="ECO:0000259" key="2">
    <source>
        <dbReference type="Pfam" id="PF13086"/>
    </source>
</evidence>
<name>A0ABP0M2M0_9DINO</name>
<dbReference type="EMBL" id="CAXAMN010014880">
    <property type="protein sequence ID" value="CAK9044495.1"/>
    <property type="molecule type" value="Genomic_DNA"/>
</dbReference>
<feature type="domain" description="DNA2/NAM7 helicase helicase" evidence="2">
    <location>
        <begin position="147"/>
        <end position="297"/>
    </location>
</feature>
<dbReference type="Gene3D" id="3.40.50.300">
    <property type="entry name" value="P-loop containing nucleotide triphosphate hydrolases"/>
    <property type="match status" value="1"/>
</dbReference>
<proteinExistence type="predicted"/>
<protein>
    <recommendedName>
        <fullName evidence="2">DNA2/NAM7 helicase helicase domain-containing protein</fullName>
    </recommendedName>
</protein>
<dbReference type="InterPro" id="IPR027417">
    <property type="entry name" value="P-loop_NTPase"/>
</dbReference>
<feature type="non-terminal residue" evidence="3">
    <location>
        <position position="381"/>
    </location>
</feature>
<dbReference type="InterPro" id="IPR041677">
    <property type="entry name" value="DNA2/NAM7_AAA_11"/>
</dbReference>
<keyword evidence="4" id="KW-1185">Reference proteome</keyword>
<evidence type="ECO:0000313" key="3">
    <source>
        <dbReference type="EMBL" id="CAK9044495.1"/>
    </source>
</evidence>
<dbReference type="InterPro" id="IPR045055">
    <property type="entry name" value="DNA2/NAM7-like"/>
</dbReference>
<reference evidence="3 4" key="1">
    <citation type="submission" date="2024-02" db="EMBL/GenBank/DDBJ databases">
        <authorList>
            <person name="Chen Y."/>
            <person name="Shah S."/>
            <person name="Dougan E. K."/>
            <person name="Thang M."/>
            <person name="Chan C."/>
        </authorList>
    </citation>
    <scope>NUCLEOTIDE SEQUENCE [LARGE SCALE GENOMIC DNA]</scope>
</reference>